<dbReference type="EMBL" id="JABSTU010006079">
    <property type="protein sequence ID" value="KAH7934666.1"/>
    <property type="molecule type" value="Genomic_DNA"/>
</dbReference>
<organism evidence="1 2">
    <name type="scientific">Rhipicephalus microplus</name>
    <name type="common">Cattle tick</name>
    <name type="synonym">Boophilus microplus</name>
    <dbReference type="NCBI Taxonomy" id="6941"/>
    <lineage>
        <taxon>Eukaryota</taxon>
        <taxon>Metazoa</taxon>
        <taxon>Ecdysozoa</taxon>
        <taxon>Arthropoda</taxon>
        <taxon>Chelicerata</taxon>
        <taxon>Arachnida</taxon>
        <taxon>Acari</taxon>
        <taxon>Parasitiformes</taxon>
        <taxon>Ixodida</taxon>
        <taxon>Ixodoidea</taxon>
        <taxon>Ixodidae</taxon>
        <taxon>Rhipicephalinae</taxon>
        <taxon>Rhipicephalus</taxon>
        <taxon>Boophilus</taxon>
    </lineage>
</organism>
<keyword evidence="2" id="KW-1185">Reference proteome</keyword>
<dbReference type="AlphaFoldDB" id="A0A9J6CVK4"/>
<sequence>MSFSSPGQGHIPWLASLQVKDCPLDTLLRSGDSYVPVALVPTNGGFIPMKNPKVIQVELQKASSLFEKITKVRQFGRGSILCCSADQDCVRELLNRSEFAAQPCKQSRRFLLLIFIIFSDHIRMLLQDIGRNVQACHAHFAMKKAAVQTNPAKTTTGQCGLEPKKKKKKECCMDGCVDALFSDHIRMLLYDIDRNVQACHAHFAMKKAAVQTNPARRRPANCWPAMFASLHMVAATVLRETICAAENVDRKATRLVAEHQPPCPCGQREQAFTKPTWHTGQCGCISCILLLTVNYSRSATQANLTALRQTDTSPSSARELVGTGAGNAAADSVGESHHYGILQKHLQSVK</sequence>
<proteinExistence type="predicted"/>
<comment type="caution">
    <text evidence="1">The sequence shown here is derived from an EMBL/GenBank/DDBJ whole genome shotgun (WGS) entry which is preliminary data.</text>
</comment>
<accession>A0A9J6CVK4</accession>
<dbReference type="Proteomes" id="UP000821866">
    <property type="component" value="Unassembled WGS sequence"/>
</dbReference>
<protein>
    <submittedName>
        <fullName evidence="1">Uncharacterized protein</fullName>
    </submittedName>
</protein>
<dbReference type="VEuPathDB" id="VectorBase:LOC119187240"/>
<reference evidence="1" key="2">
    <citation type="submission" date="2021-09" db="EMBL/GenBank/DDBJ databases">
        <authorList>
            <person name="Jia N."/>
            <person name="Wang J."/>
            <person name="Shi W."/>
            <person name="Du L."/>
            <person name="Sun Y."/>
            <person name="Zhan W."/>
            <person name="Jiang J."/>
            <person name="Wang Q."/>
            <person name="Zhang B."/>
            <person name="Ji P."/>
            <person name="Sakyi L.B."/>
            <person name="Cui X."/>
            <person name="Yuan T."/>
            <person name="Jiang B."/>
            <person name="Yang W."/>
            <person name="Lam T.T.-Y."/>
            <person name="Chang Q."/>
            <person name="Ding S."/>
            <person name="Wang X."/>
            <person name="Zhu J."/>
            <person name="Ruan X."/>
            <person name="Zhao L."/>
            <person name="Wei J."/>
            <person name="Que T."/>
            <person name="Du C."/>
            <person name="Cheng J."/>
            <person name="Dai P."/>
            <person name="Han X."/>
            <person name="Huang E."/>
            <person name="Gao Y."/>
            <person name="Liu J."/>
            <person name="Shao H."/>
            <person name="Ye R."/>
            <person name="Li L."/>
            <person name="Wei W."/>
            <person name="Wang X."/>
            <person name="Wang C."/>
            <person name="Huo Q."/>
            <person name="Li W."/>
            <person name="Guo W."/>
            <person name="Chen H."/>
            <person name="Chen S."/>
            <person name="Zhou L."/>
            <person name="Zhou L."/>
            <person name="Ni X."/>
            <person name="Tian J."/>
            <person name="Zhou Y."/>
            <person name="Sheng Y."/>
            <person name="Liu T."/>
            <person name="Pan Y."/>
            <person name="Xia L."/>
            <person name="Li J."/>
            <person name="Zhao F."/>
            <person name="Cao W."/>
        </authorList>
    </citation>
    <scope>NUCLEOTIDE SEQUENCE</scope>
    <source>
        <strain evidence="1">Rmic-2018</strain>
        <tissue evidence="1">Larvae</tissue>
    </source>
</reference>
<name>A0A9J6CVK4_RHIMP</name>
<gene>
    <name evidence="1" type="ORF">HPB51_028967</name>
</gene>
<evidence type="ECO:0000313" key="1">
    <source>
        <dbReference type="EMBL" id="KAH7934666.1"/>
    </source>
</evidence>
<reference evidence="1" key="1">
    <citation type="journal article" date="2020" name="Cell">
        <title>Large-Scale Comparative Analyses of Tick Genomes Elucidate Their Genetic Diversity and Vector Capacities.</title>
        <authorList>
            <consortium name="Tick Genome and Microbiome Consortium (TIGMIC)"/>
            <person name="Jia N."/>
            <person name="Wang J."/>
            <person name="Shi W."/>
            <person name="Du L."/>
            <person name="Sun Y."/>
            <person name="Zhan W."/>
            <person name="Jiang J.F."/>
            <person name="Wang Q."/>
            <person name="Zhang B."/>
            <person name="Ji P."/>
            <person name="Bell-Sakyi L."/>
            <person name="Cui X.M."/>
            <person name="Yuan T.T."/>
            <person name="Jiang B.G."/>
            <person name="Yang W.F."/>
            <person name="Lam T.T."/>
            <person name="Chang Q.C."/>
            <person name="Ding S.J."/>
            <person name="Wang X.J."/>
            <person name="Zhu J.G."/>
            <person name="Ruan X.D."/>
            <person name="Zhao L."/>
            <person name="Wei J.T."/>
            <person name="Ye R.Z."/>
            <person name="Que T.C."/>
            <person name="Du C.H."/>
            <person name="Zhou Y.H."/>
            <person name="Cheng J.X."/>
            <person name="Dai P.F."/>
            <person name="Guo W.B."/>
            <person name="Han X.H."/>
            <person name="Huang E.J."/>
            <person name="Li L.F."/>
            <person name="Wei W."/>
            <person name="Gao Y.C."/>
            <person name="Liu J.Z."/>
            <person name="Shao H.Z."/>
            <person name="Wang X."/>
            <person name="Wang C.C."/>
            <person name="Yang T.C."/>
            <person name="Huo Q.B."/>
            <person name="Li W."/>
            <person name="Chen H.Y."/>
            <person name="Chen S.E."/>
            <person name="Zhou L.G."/>
            <person name="Ni X.B."/>
            <person name="Tian J.H."/>
            <person name="Sheng Y."/>
            <person name="Liu T."/>
            <person name="Pan Y.S."/>
            <person name="Xia L.Y."/>
            <person name="Li J."/>
            <person name="Zhao F."/>
            <person name="Cao W.C."/>
        </authorList>
    </citation>
    <scope>NUCLEOTIDE SEQUENCE</scope>
    <source>
        <strain evidence="1">Rmic-2018</strain>
    </source>
</reference>
<evidence type="ECO:0000313" key="2">
    <source>
        <dbReference type="Proteomes" id="UP000821866"/>
    </source>
</evidence>